<reference evidence="3 4" key="1">
    <citation type="submission" date="2019-03" db="EMBL/GenBank/DDBJ databases">
        <title>Sequencing 23 genomes of Wallemia ichthyophaga.</title>
        <authorList>
            <person name="Gostincar C."/>
        </authorList>
    </citation>
    <scope>NUCLEOTIDE SEQUENCE [LARGE SCALE GENOMIC DNA]</scope>
    <source>
        <strain evidence="3 4">EXF-8621</strain>
    </source>
</reference>
<proteinExistence type="predicted"/>
<accession>A0A4T0IKK7</accession>
<feature type="region of interest" description="Disordered" evidence="1">
    <location>
        <begin position="102"/>
        <end position="122"/>
    </location>
</feature>
<feature type="compositionally biased region" description="Pro residues" evidence="1">
    <location>
        <begin position="177"/>
        <end position="188"/>
    </location>
</feature>
<dbReference type="Gene3D" id="3.40.50.1820">
    <property type="entry name" value="alpha/beta hydrolase"/>
    <property type="match status" value="2"/>
</dbReference>
<dbReference type="PANTHER" id="PTHR43433">
    <property type="entry name" value="HYDROLASE, ALPHA/BETA FOLD FAMILY PROTEIN"/>
    <property type="match status" value="1"/>
</dbReference>
<organism evidence="3 4">
    <name type="scientific">Wallemia ichthyophaga</name>
    <dbReference type="NCBI Taxonomy" id="245174"/>
    <lineage>
        <taxon>Eukaryota</taxon>
        <taxon>Fungi</taxon>
        <taxon>Dikarya</taxon>
        <taxon>Basidiomycota</taxon>
        <taxon>Wallemiomycotina</taxon>
        <taxon>Wallemiomycetes</taxon>
        <taxon>Wallemiales</taxon>
        <taxon>Wallemiaceae</taxon>
        <taxon>Wallemia</taxon>
    </lineage>
</organism>
<evidence type="ECO:0000313" key="4">
    <source>
        <dbReference type="Proteomes" id="UP000306954"/>
    </source>
</evidence>
<dbReference type="EMBL" id="SPOF01000002">
    <property type="protein sequence ID" value="TIB17052.1"/>
    <property type="molecule type" value="Genomic_DNA"/>
</dbReference>
<evidence type="ECO:0000313" key="3">
    <source>
        <dbReference type="EMBL" id="TIB17052.1"/>
    </source>
</evidence>
<feature type="domain" description="AB hydrolase-1" evidence="2">
    <location>
        <begin position="249"/>
        <end position="363"/>
    </location>
</feature>
<evidence type="ECO:0000256" key="1">
    <source>
        <dbReference type="SAM" id="MobiDB-lite"/>
    </source>
</evidence>
<dbReference type="InterPro" id="IPR050471">
    <property type="entry name" value="AB_hydrolase"/>
</dbReference>
<feature type="region of interest" description="Disordered" evidence="1">
    <location>
        <begin position="137"/>
        <end position="190"/>
    </location>
</feature>
<feature type="compositionally biased region" description="Polar residues" evidence="1">
    <location>
        <begin position="432"/>
        <end position="445"/>
    </location>
</feature>
<feature type="compositionally biased region" description="Low complexity" evidence="1">
    <location>
        <begin position="56"/>
        <end position="72"/>
    </location>
</feature>
<gene>
    <name evidence="3" type="ORF">E3P90_00232</name>
</gene>
<comment type="caution">
    <text evidence="3">The sequence shown here is derived from an EMBL/GenBank/DDBJ whole genome shotgun (WGS) entry which is preliminary data.</text>
</comment>
<dbReference type="SUPFAM" id="SSF53474">
    <property type="entry name" value="alpha/beta-Hydrolases"/>
    <property type="match status" value="1"/>
</dbReference>
<feature type="compositionally biased region" description="Pro residues" evidence="1">
    <location>
        <begin position="73"/>
        <end position="82"/>
    </location>
</feature>
<feature type="compositionally biased region" description="Polar residues" evidence="1">
    <location>
        <begin position="491"/>
        <end position="509"/>
    </location>
</feature>
<name>A0A4T0IKK7_WALIC</name>
<feature type="region of interest" description="Disordered" evidence="1">
    <location>
        <begin position="1"/>
        <end position="25"/>
    </location>
</feature>
<dbReference type="InterPro" id="IPR029058">
    <property type="entry name" value="AB_hydrolase_fold"/>
</dbReference>
<feature type="compositionally biased region" description="Low complexity" evidence="1">
    <location>
        <begin position="454"/>
        <end position="486"/>
    </location>
</feature>
<dbReference type="Proteomes" id="UP000306954">
    <property type="component" value="Unassembled WGS sequence"/>
</dbReference>
<evidence type="ECO:0000259" key="2">
    <source>
        <dbReference type="Pfam" id="PF12697"/>
    </source>
</evidence>
<protein>
    <recommendedName>
        <fullName evidence="2">AB hydrolase-1 domain-containing protein</fullName>
    </recommendedName>
</protein>
<dbReference type="Pfam" id="PF12697">
    <property type="entry name" value="Abhydrolase_6"/>
    <property type="match status" value="1"/>
</dbReference>
<sequence length="625" mass="67283">MSTGSTRSSEDGDIGTLPSPSTYDMDRLVDNVNLKRFSLKPRYSRRLSNHRLSYLNPSNPSKPSGSSNLSPVPSQPQPPPPKSIDEIIRTHSPLLNVKTQAEKDADSLLPDKNPPTPPIKSINDIINQHYSSLSSRHVTYDDSESGGDSGIESGGDGDGDGDGDGNSDSETDSHKPTPIPTTPTPTPSLAPKSWIAQYLRQPQLTRLLKLRRHPHSGLQVSLCDLGDSRGKPVLIYLGLGCTRHLIALYADLASTLNLRLICVDRWGLGRTDASTSTQRGLLEWASVIEEVLDSLRIQRVALLAHSAGAPYALALAHAAPQRIALPITLLAPWVHTETHTSAGRWLRHVPKPLLRAAQVAEWTVAGWSIGKPPQVKYEGVEGGVGLSVGGGVSGTSDHNNNNNTNTNALDSGVERSHSHPTVPTVSKLAAHSTHSTHPSIRSSSANSVRRLRKVSLVNSSRSSSSSSSSGGSIRSSYNNNNESNKNGTHRPFNTLNVPTTPNAPNKPIANTLTHSEEKQVSVGSALLAASHAESHSGGGPAHDLLLILNRGAKPWGFDYRDISASVHVYWGDKDDRISEDAVQWMEENMTSCKLTKLPGKTHSLLTDPIFIADVLENLADKYSAR</sequence>
<dbReference type="InterPro" id="IPR000073">
    <property type="entry name" value="AB_hydrolase_1"/>
</dbReference>
<feature type="region of interest" description="Disordered" evidence="1">
    <location>
        <begin position="45"/>
        <end position="90"/>
    </location>
</feature>
<feature type="region of interest" description="Disordered" evidence="1">
    <location>
        <begin position="388"/>
        <end position="509"/>
    </location>
</feature>
<feature type="compositionally biased region" description="Acidic residues" evidence="1">
    <location>
        <begin position="155"/>
        <end position="170"/>
    </location>
</feature>
<dbReference type="AlphaFoldDB" id="A0A4T0IKK7"/>
<dbReference type="PANTHER" id="PTHR43433:SF10">
    <property type="entry name" value="AB HYDROLASE-1 DOMAIN-CONTAINING PROTEIN"/>
    <property type="match status" value="1"/>
</dbReference>